<evidence type="ECO:0000256" key="1">
    <source>
        <dbReference type="ARBA" id="ARBA00004167"/>
    </source>
</evidence>
<keyword evidence="4 6" id="KW-0472">Membrane</keyword>
<evidence type="ECO:0000256" key="5">
    <source>
        <dbReference type="SAM" id="MobiDB-lite"/>
    </source>
</evidence>
<reference evidence="7" key="1">
    <citation type="journal article" date="2020" name="Fungal Divers.">
        <title>Resolving the Mortierellaceae phylogeny through synthesis of multi-gene phylogenetics and phylogenomics.</title>
        <authorList>
            <person name="Vandepol N."/>
            <person name="Liber J."/>
            <person name="Desiro A."/>
            <person name="Na H."/>
            <person name="Kennedy M."/>
            <person name="Barry K."/>
            <person name="Grigoriev I.V."/>
            <person name="Miller A.N."/>
            <person name="O'Donnell K."/>
            <person name="Stajich J.E."/>
            <person name="Bonito G."/>
        </authorList>
    </citation>
    <scope>NUCLEOTIDE SEQUENCE</scope>
    <source>
        <strain evidence="7">MES-2147</strain>
    </source>
</reference>
<evidence type="ECO:0000256" key="2">
    <source>
        <dbReference type="ARBA" id="ARBA00022692"/>
    </source>
</evidence>
<gene>
    <name evidence="7" type="ORF">BGZ65_006758</name>
</gene>
<protein>
    <submittedName>
        <fullName evidence="7">Uncharacterized protein</fullName>
    </submittedName>
</protein>
<dbReference type="InterPro" id="IPR051694">
    <property type="entry name" value="Immunoregulatory_rcpt-like"/>
</dbReference>
<dbReference type="Proteomes" id="UP000749646">
    <property type="component" value="Unassembled WGS sequence"/>
</dbReference>
<feature type="compositionally biased region" description="Polar residues" evidence="5">
    <location>
        <begin position="188"/>
        <end position="207"/>
    </location>
</feature>
<dbReference type="EMBL" id="JAAAHW010000969">
    <property type="protein sequence ID" value="KAF9997644.1"/>
    <property type="molecule type" value="Genomic_DNA"/>
</dbReference>
<evidence type="ECO:0000256" key="3">
    <source>
        <dbReference type="ARBA" id="ARBA00022989"/>
    </source>
</evidence>
<sequence length="218" mass="23737">MTSWPGTFLYQPTLEQAPCACNQNYYDQIVACLACQSSDSAKLQAKPLPDYKLVCQSLGQPNFPPIYMPSTSTSATSTNSPAPSSGVHSSSGSSHSGLSPGAVAGIVVSAIALIVALSVAVYVFRRRREIRQKEHDDLYKYQEAAHEAYMDAPLPQYSGIQSSLPALPQLTNLRVMNPDNEEEEERINNGTTKLEDNNGLNTPQHSSPGWRRGSFDDD</sequence>
<feature type="transmembrane region" description="Helical" evidence="6">
    <location>
        <begin position="102"/>
        <end position="124"/>
    </location>
</feature>
<dbReference type="PANTHER" id="PTHR15549">
    <property type="entry name" value="PAIRED IMMUNOGLOBULIN-LIKE TYPE 2 RECEPTOR"/>
    <property type="match status" value="1"/>
</dbReference>
<name>A0A9P6MFK2_9FUNG</name>
<comment type="subcellular location">
    <subcellularLocation>
        <location evidence="1">Membrane</location>
        <topology evidence="1">Single-pass membrane protein</topology>
    </subcellularLocation>
</comment>
<feature type="compositionally biased region" description="Low complexity" evidence="5">
    <location>
        <begin position="69"/>
        <end position="94"/>
    </location>
</feature>
<dbReference type="PANTHER" id="PTHR15549:SF30">
    <property type="entry name" value="MID2 DOMAIN-CONTAINING PROTEIN"/>
    <property type="match status" value="1"/>
</dbReference>
<feature type="region of interest" description="Disordered" evidence="5">
    <location>
        <begin position="68"/>
        <end position="94"/>
    </location>
</feature>
<keyword evidence="8" id="KW-1185">Reference proteome</keyword>
<dbReference type="OrthoDB" id="2396143at2759"/>
<comment type="caution">
    <text evidence="7">The sequence shown here is derived from an EMBL/GenBank/DDBJ whole genome shotgun (WGS) entry which is preliminary data.</text>
</comment>
<evidence type="ECO:0000313" key="7">
    <source>
        <dbReference type="EMBL" id="KAF9997644.1"/>
    </source>
</evidence>
<dbReference type="AlphaFoldDB" id="A0A9P6MFK2"/>
<evidence type="ECO:0000256" key="6">
    <source>
        <dbReference type="SAM" id="Phobius"/>
    </source>
</evidence>
<proteinExistence type="predicted"/>
<keyword evidence="3 6" id="KW-1133">Transmembrane helix</keyword>
<dbReference type="GO" id="GO:0016020">
    <property type="term" value="C:membrane"/>
    <property type="evidence" value="ECO:0007669"/>
    <property type="project" value="UniProtKB-SubCell"/>
</dbReference>
<evidence type="ECO:0000313" key="8">
    <source>
        <dbReference type="Proteomes" id="UP000749646"/>
    </source>
</evidence>
<dbReference type="GO" id="GO:0071944">
    <property type="term" value="C:cell periphery"/>
    <property type="evidence" value="ECO:0007669"/>
    <property type="project" value="UniProtKB-ARBA"/>
</dbReference>
<dbReference type="CDD" id="cd12087">
    <property type="entry name" value="TM_EGFR-like"/>
    <property type="match status" value="1"/>
</dbReference>
<keyword evidence="2 6" id="KW-0812">Transmembrane</keyword>
<evidence type="ECO:0000256" key="4">
    <source>
        <dbReference type="ARBA" id="ARBA00023136"/>
    </source>
</evidence>
<organism evidence="7 8">
    <name type="scientific">Modicella reniformis</name>
    <dbReference type="NCBI Taxonomy" id="1440133"/>
    <lineage>
        <taxon>Eukaryota</taxon>
        <taxon>Fungi</taxon>
        <taxon>Fungi incertae sedis</taxon>
        <taxon>Mucoromycota</taxon>
        <taxon>Mortierellomycotina</taxon>
        <taxon>Mortierellomycetes</taxon>
        <taxon>Mortierellales</taxon>
        <taxon>Mortierellaceae</taxon>
        <taxon>Modicella</taxon>
    </lineage>
</organism>
<accession>A0A9P6MFK2</accession>
<feature type="region of interest" description="Disordered" evidence="5">
    <location>
        <begin position="177"/>
        <end position="218"/>
    </location>
</feature>